<evidence type="ECO:0000256" key="9">
    <source>
        <dbReference type="SAM" id="Phobius"/>
    </source>
</evidence>
<proteinExistence type="inferred from homology"/>
<evidence type="ECO:0000256" key="7">
    <source>
        <dbReference type="ARBA" id="ARBA00023170"/>
    </source>
</evidence>
<feature type="domain" description="Ionotropic glutamate receptor C-terminal" evidence="10">
    <location>
        <begin position="329"/>
        <end position="575"/>
    </location>
</feature>
<evidence type="ECO:0000256" key="2">
    <source>
        <dbReference type="ARBA" id="ARBA00008685"/>
    </source>
</evidence>
<evidence type="ECO:0000256" key="4">
    <source>
        <dbReference type="ARBA" id="ARBA00022692"/>
    </source>
</evidence>
<protein>
    <recommendedName>
        <fullName evidence="10">Ionotropic glutamate receptor C-terminal domain-containing protein</fullName>
    </recommendedName>
</protein>
<feature type="transmembrane region" description="Helical" evidence="9">
    <location>
        <begin position="566"/>
        <end position="584"/>
    </location>
</feature>
<keyword evidence="5 9" id="KW-1133">Transmembrane helix</keyword>
<gene>
    <name evidence="11" type="ORF">ODALV1_LOCUS9707</name>
</gene>
<dbReference type="PANTHER" id="PTHR42643:SF24">
    <property type="entry name" value="IONOTROPIC RECEPTOR 60A"/>
    <property type="match status" value="1"/>
</dbReference>
<dbReference type="Pfam" id="PF00060">
    <property type="entry name" value="Lig_chan"/>
    <property type="match status" value="1"/>
</dbReference>
<dbReference type="SUPFAM" id="SSF53850">
    <property type="entry name" value="Periplasmic binding protein-like II"/>
    <property type="match status" value="1"/>
</dbReference>
<dbReference type="Gene3D" id="1.10.287.70">
    <property type="match status" value="1"/>
</dbReference>
<keyword evidence="6 9" id="KW-0472">Membrane</keyword>
<comment type="similarity">
    <text evidence="2">Belongs to the glutamate-gated ion channel (TC 1.A.10.1) family.</text>
</comment>
<keyword evidence="4 9" id="KW-0812">Transmembrane</keyword>
<keyword evidence="7" id="KW-0675">Receptor</keyword>
<evidence type="ECO:0000313" key="12">
    <source>
        <dbReference type="Proteomes" id="UP001642540"/>
    </source>
</evidence>
<dbReference type="Proteomes" id="UP001642540">
    <property type="component" value="Unassembled WGS sequence"/>
</dbReference>
<feature type="transmembrane region" description="Helical" evidence="9">
    <location>
        <begin position="361"/>
        <end position="377"/>
    </location>
</feature>
<evidence type="ECO:0000259" key="10">
    <source>
        <dbReference type="Pfam" id="PF00060"/>
    </source>
</evidence>
<dbReference type="Gene3D" id="3.40.190.10">
    <property type="entry name" value="Periplasmic binding protein-like II"/>
    <property type="match status" value="1"/>
</dbReference>
<reference evidence="11 12" key="1">
    <citation type="submission" date="2024-08" db="EMBL/GenBank/DDBJ databases">
        <authorList>
            <person name="Cucini C."/>
            <person name="Frati F."/>
        </authorList>
    </citation>
    <scope>NUCLEOTIDE SEQUENCE [LARGE SCALE GENOMIC DNA]</scope>
</reference>
<accession>A0ABP1QC06</accession>
<comment type="subcellular location">
    <subcellularLocation>
        <location evidence="1">Cell membrane</location>
        <topology evidence="1">Multi-pass membrane protein</topology>
    </subcellularLocation>
</comment>
<evidence type="ECO:0000313" key="11">
    <source>
        <dbReference type="EMBL" id="CAL8097683.1"/>
    </source>
</evidence>
<organism evidence="11 12">
    <name type="scientific">Orchesella dallaii</name>
    <dbReference type="NCBI Taxonomy" id="48710"/>
    <lineage>
        <taxon>Eukaryota</taxon>
        <taxon>Metazoa</taxon>
        <taxon>Ecdysozoa</taxon>
        <taxon>Arthropoda</taxon>
        <taxon>Hexapoda</taxon>
        <taxon>Collembola</taxon>
        <taxon>Entomobryomorpha</taxon>
        <taxon>Entomobryoidea</taxon>
        <taxon>Orchesellidae</taxon>
        <taxon>Orchesellinae</taxon>
        <taxon>Orchesella</taxon>
    </lineage>
</organism>
<keyword evidence="12" id="KW-1185">Reference proteome</keyword>
<evidence type="ECO:0000256" key="6">
    <source>
        <dbReference type="ARBA" id="ARBA00023136"/>
    </source>
</evidence>
<dbReference type="PANTHER" id="PTHR42643">
    <property type="entry name" value="IONOTROPIC RECEPTOR 20A-RELATED"/>
    <property type="match status" value="1"/>
</dbReference>
<sequence>MVGGDTEYPTARLSPPVNLDSIQQEKYLFALKANSLHANKNYRGMIDVHKYRDRCTCALVSLVGIGSHNSTSIQNLYDFVKELNGVIKSDEDYFVFHSEERSLLDKLLISEPFALGIKNKLVVTNERGGDKTYKTTCFYCNVGQPSIYKLKIPDDTTPKNIAIFYPDLLKNFHGKKFRVSSAVLSRWLTEHHQTAPGVWENTRGIFGTALDHLSYKYNFSCIYFPSIGGGGSGLKLENGTWIGAVGDVISGRADIGNAIGQIYLRNLYVGYTFPVCYVWLTFTTSLPQPRYSWEAIYWPFTPLMWFGIFSAIIVSFFAYSFLLKISSQFVPASTRLVYMLKTLMEQGAPDPEERHLNSTRTFLAFWLFFALLISTAYKSKLVSTLAFPLMDEPPKTFEDLSRTNPSFEIILQYVRGAAYTILKTSTNPIFHRVFTRMELEENDARCFQRVIGRPASCISWNTVVDFVLHKNLSDKYGRTPLVKAPDTASFIAVGYVIKKRALFRLKFDKVLMTAVDMGLTEKWWKIDYEFVRRKRRDFEKSVNKTQVFYDDNLVVDDNLSMKQLSGTFYVLSFGLFTAFTSFLVEKAWELRNHKRNIPLLIKN</sequence>
<feature type="transmembrane region" description="Helical" evidence="9">
    <location>
        <begin position="262"/>
        <end position="282"/>
    </location>
</feature>
<dbReference type="InterPro" id="IPR052192">
    <property type="entry name" value="Insect_Ionotropic_Sensory_Rcpt"/>
</dbReference>
<keyword evidence="8" id="KW-0325">Glycoprotein</keyword>
<evidence type="ECO:0000256" key="1">
    <source>
        <dbReference type="ARBA" id="ARBA00004651"/>
    </source>
</evidence>
<dbReference type="EMBL" id="CAXLJM020000030">
    <property type="protein sequence ID" value="CAL8097683.1"/>
    <property type="molecule type" value="Genomic_DNA"/>
</dbReference>
<evidence type="ECO:0000256" key="3">
    <source>
        <dbReference type="ARBA" id="ARBA00022475"/>
    </source>
</evidence>
<feature type="transmembrane region" description="Helical" evidence="9">
    <location>
        <begin position="302"/>
        <end position="323"/>
    </location>
</feature>
<dbReference type="InterPro" id="IPR001320">
    <property type="entry name" value="Iontro_rcpt_C"/>
</dbReference>
<keyword evidence="3" id="KW-1003">Cell membrane</keyword>
<evidence type="ECO:0000256" key="8">
    <source>
        <dbReference type="ARBA" id="ARBA00023180"/>
    </source>
</evidence>
<comment type="caution">
    <text evidence="11">The sequence shown here is derived from an EMBL/GenBank/DDBJ whole genome shotgun (WGS) entry which is preliminary data.</text>
</comment>
<evidence type="ECO:0000256" key="5">
    <source>
        <dbReference type="ARBA" id="ARBA00022989"/>
    </source>
</evidence>
<name>A0ABP1QC06_9HEXA</name>